<dbReference type="Proteomes" id="UP001500736">
    <property type="component" value="Unassembled WGS sequence"/>
</dbReference>
<evidence type="ECO:0000259" key="6">
    <source>
        <dbReference type="Pfam" id="PF14464"/>
    </source>
</evidence>
<keyword evidence="4" id="KW-0862">Zinc</keyword>
<keyword evidence="1" id="KW-0645">Protease</keyword>
<dbReference type="InterPro" id="IPR028090">
    <property type="entry name" value="JAB_dom_prok"/>
</dbReference>
<evidence type="ECO:0000256" key="4">
    <source>
        <dbReference type="ARBA" id="ARBA00022833"/>
    </source>
</evidence>
<keyword evidence="2" id="KW-0479">Metal-binding</keyword>
<protein>
    <submittedName>
        <fullName evidence="7">Mov34/MPN/PAD-1 family protein</fullName>
    </submittedName>
</protein>
<dbReference type="RefSeq" id="WP_343796317.1">
    <property type="nucleotide sequence ID" value="NZ_BAAAGF010000001.1"/>
</dbReference>
<evidence type="ECO:0000313" key="8">
    <source>
        <dbReference type="Proteomes" id="UP001500736"/>
    </source>
</evidence>
<evidence type="ECO:0000256" key="1">
    <source>
        <dbReference type="ARBA" id="ARBA00022670"/>
    </source>
</evidence>
<keyword evidence="8" id="KW-1185">Reference proteome</keyword>
<reference evidence="8" key="1">
    <citation type="journal article" date="2019" name="Int. J. Syst. Evol. Microbiol.">
        <title>The Global Catalogue of Microorganisms (GCM) 10K type strain sequencing project: providing services to taxonomists for standard genome sequencing and annotation.</title>
        <authorList>
            <consortium name="The Broad Institute Genomics Platform"/>
            <consortium name="The Broad Institute Genome Sequencing Center for Infectious Disease"/>
            <person name="Wu L."/>
            <person name="Ma J."/>
        </authorList>
    </citation>
    <scope>NUCLEOTIDE SEQUENCE [LARGE SCALE GENOMIC DNA]</scope>
    <source>
        <strain evidence="8">JCM 15976</strain>
    </source>
</reference>
<keyword evidence="5" id="KW-0482">Metalloprotease</keyword>
<sequence>MKLYNKHRKVELIIDQELLEKIGNTGIVHFPNEFGGFLIGKYSDDYRTLFITDYILPKSYKGSRYLFERSSKGMKSFFSKLFKKKKEYYVGEWHTHPNGSTGFSETDLNAMINIEASPSVNIKNPVLLILGISEKQLNQATFYIYDNKKLIPYE</sequence>
<dbReference type="Pfam" id="PF14464">
    <property type="entry name" value="Prok-JAB"/>
    <property type="match status" value="1"/>
</dbReference>
<feature type="domain" description="JAB" evidence="6">
    <location>
        <begin position="29"/>
        <end position="129"/>
    </location>
</feature>
<organism evidence="7 8">
    <name type="scientific">Gaetbulibacter jejuensis</name>
    <dbReference type="NCBI Taxonomy" id="584607"/>
    <lineage>
        <taxon>Bacteria</taxon>
        <taxon>Pseudomonadati</taxon>
        <taxon>Bacteroidota</taxon>
        <taxon>Flavobacteriia</taxon>
        <taxon>Flavobacteriales</taxon>
        <taxon>Flavobacteriaceae</taxon>
        <taxon>Gaetbulibacter</taxon>
    </lineage>
</organism>
<dbReference type="EMBL" id="BAAAGF010000001">
    <property type="protein sequence ID" value="GAA0740299.1"/>
    <property type="molecule type" value="Genomic_DNA"/>
</dbReference>
<proteinExistence type="predicted"/>
<accession>A0ABP3UUA0</accession>
<evidence type="ECO:0000313" key="7">
    <source>
        <dbReference type="EMBL" id="GAA0740299.1"/>
    </source>
</evidence>
<name>A0ABP3UUA0_9FLAO</name>
<dbReference type="SUPFAM" id="SSF102712">
    <property type="entry name" value="JAB1/MPN domain"/>
    <property type="match status" value="1"/>
</dbReference>
<evidence type="ECO:0000256" key="5">
    <source>
        <dbReference type="ARBA" id="ARBA00023049"/>
    </source>
</evidence>
<evidence type="ECO:0000256" key="3">
    <source>
        <dbReference type="ARBA" id="ARBA00022801"/>
    </source>
</evidence>
<gene>
    <name evidence="7" type="ORF">GCM10009431_10300</name>
</gene>
<evidence type="ECO:0000256" key="2">
    <source>
        <dbReference type="ARBA" id="ARBA00022723"/>
    </source>
</evidence>
<keyword evidence="3" id="KW-0378">Hydrolase</keyword>
<comment type="caution">
    <text evidence="7">The sequence shown here is derived from an EMBL/GenBank/DDBJ whole genome shotgun (WGS) entry which is preliminary data.</text>
</comment>
<dbReference type="Gene3D" id="3.40.140.10">
    <property type="entry name" value="Cytidine Deaminase, domain 2"/>
    <property type="match status" value="1"/>
</dbReference>